<sequence length="54" mass="6356">MEEILCNVELVKDNNDFIARIQSDLGGMREYKSSNFEEVLEQLMIDLQEEFESI</sequence>
<dbReference type="STRING" id="1577791.Mpt1_c12040"/>
<organism evidence="1 2">
    <name type="scientific">Candidatus Methanoplasma termitum</name>
    <dbReference type="NCBI Taxonomy" id="1577791"/>
    <lineage>
        <taxon>Archaea</taxon>
        <taxon>Methanobacteriati</taxon>
        <taxon>Thermoplasmatota</taxon>
        <taxon>Thermoplasmata</taxon>
        <taxon>Methanomassiliicoccales</taxon>
        <taxon>Methanomassiliicoccaceae</taxon>
        <taxon>Candidatus Methanoplasma</taxon>
    </lineage>
</organism>
<protein>
    <submittedName>
        <fullName evidence="1">Uncharacterized protein</fullName>
    </submittedName>
</protein>
<dbReference type="RefSeq" id="WP_193354112.1">
    <property type="nucleotide sequence ID" value="NZ_CP010070.1"/>
</dbReference>
<reference evidence="1 2" key="1">
    <citation type="journal article" date="2014" name="Appl. Environ. Microbiol.">
        <title>Comparative Genome Analysis of 'Candidatus Methanoplasma termitum' Indicates a New Mode of Energy Metabolism in the Seventh Order of Methanogens.</title>
        <authorList>
            <person name="Lang K."/>
            <person name="Schuldes J."/>
            <person name="Klingl A."/>
            <person name="Poehlein A."/>
            <person name="Daniel R."/>
            <person name="Brune A."/>
        </authorList>
    </citation>
    <scope>NUCLEOTIDE SEQUENCE [LARGE SCALE GENOMIC DNA]</scope>
    <source>
        <strain evidence="2">Mpt1</strain>
    </source>
</reference>
<name>A0A0A7LHT9_9ARCH</name>
<keyword evidence="2" id="KW-1185">Reference proteome</keyword>
<dbReference type="AlphaFoldDB" id="A0A0A7LHT9"/>
<dbReference type="EMBL" id="CP010070">
    <property type="protein sequence ID" value="AIZ57066.1"/>
    <property type="molecule type" value="Genomic_DNA"/>
</dbReference>
<evidence type="ECO:0000313" key="2">
    <source>
        <dbReference type="Proteomes" id="UP000030787"/>
    </source>
</evidence>
<dbReference type="OrthoDB" id="52587at2157"/>
<dbReference type="GeneID" id="59387804"/>
<dbReference type="KEGG" id="mear:Mpt1_c12040"/>
<dbReference type="Proteomes" id="UP000030787">
    <property type="component" value="Chromosome"/>
</dbReference>
<evidence type="ECO:0000313" key="1">
    <source>
        <dbReference type="EMBL" id="AIZ57066.1"/>
    </source>
</evidence>
<gene>
    <name evidence="1" type="ORF">Mpt1_c12040</name>
</gene>
<accession>A0A0A7LHT9</accession>
<proteinExistence type="predicted"/>
<dbReference type="HOGENOM" id="CLU_3020757_0_0_2"/>